<keyword evidence="10" id="KW-0472">Membrane</keyword>
<comment type="subcellular location">
    <subcellularLocation>
        <location evidence="1">Membrane</location>
        <topology evidence="1">Single-pass type I membrane protein</topology>
    </subcellularLocation>
</comment>
<name>A0A803L4B7_CHEQI</name>
<evidence type="ECO:0000256" key="2">
    <source>
        <dbReference type="ARBA" id="ARBA00022527"/>
    </source>
</evidence>
<evidence type="ECO:0000256" key="3">
    <source>
        <dbReference type="ARBA" id="ARBA00022679"/>
    </source>
</evidence>
<evidence type="ECO:0000256" key="5">
    <source>
        <dbReference type="ARBA" id="ARBA00022729"/>
    </source>
</evidence>
<keyword evidence="9" id="KW-1133">Transmembrane helix</keyword>
<keyword evidence="3" id="KW-0808">Transferase</keyword>
<comment type="catalytic activity">
    <reaction evidence="11">
        <text>L-seryl-[protein] + ATP = O-phospho-L-seryl-[protein] + ADP + H(+)</text>
        <dbReference type="Rhea" id="RHEA:17989"/>
        <dbReference type="Rhea" id="RHEA-COMP:9863"/>
        <dbReference type="Rhea" id="RHEA-COMP:11604"/>
        <dbReference type="ChEBI" id="CHEBI:15378"/>
        <dbReference type="ChEBI" id="CHEBI:29999"/>
        <dbReference type="ChEBI" id="CHEBI:30616"/>
        <dbReference type="ChEBI" id="CHEBI:83421"/>
        <dbReference type="ChEBI" id="CHEBI:456216"/>
    </reaction>
</comment>
<dbReference type="GO" id="GO:0004674">
    <property type="term" value="F:protein serine/threonine kinase activity"/>
    <property type="evidence" value="ECO:0007669"/>
    <property type="project" value="UniProtKB-KW"/>
</dbReference>
<keyword evidence="8" id="KW-0067">ATP-binding</keyword>
<keyword evidence="2" id="KW-0723">Serine/threonine-protein kinase</keyword>
<keyword evidence="4" id="KW-0812">Transmembrane</keyword>
<dbReference type="GO" id="GO:0005524">
    <property type="term" value="F:ATP binding"/>
    <property type="evidence" value="ECO:0007669"/>
    <property type="project" value="UniProtKB-KW"/>
</dbReference>
<dbReference type="PROSITE" id="PS50011">
    <property type="entry name" value="PROTEIN_KINASE_DOM"/>
    <property type="match status" value="1"/>
</dbReference>
<dbReference type="InterPro" id="IPR001245">
    <property type="entry name" value="Ser-Thr/Tyr_kinase_cat_dom"/>
</dbReference>
<keyword evidence="7" id="KW-0418">Kinase</keyword>
<dbReference type="Proteomes" id="UP000596660">
    <property type="component" value="Unplaced"/>
</dbReference>
<evidence type="ECO:0000256" key="9">
    <source>
        <dbReference type="ARBA" id="ARBA00022989"/>
    </source>
</evidence>
<dbReference type="EnsemblPlants" id="AUR62006706-RA">
    <property type="protein sequence ID" value="AUR62006706-RA:cds"/>
    <property type="gene ID" value="AUR62006706"/>
</dbReference>
<dbReference type="Gene3D" id="3.30.200.20">
    <property type="entry name" value="Phosphorylase Kinase, domain 1"/>
    <property type="match status" value="1"/>
</dbReference>
<evidence type="ECO:0000256" key="1">
    <source>
        <dbReference type="ARBA" id="ARBA00004479"/>
    </source>
</evidence>
<evidence type="ECO:0000256" key="10">
    <source>
        <dbReference type="ARBA" id="ARBA00023136"/>
    </source>
</evidence>
<evidence type="ECO:0000313" key="15">
    <source>
        <dbReference type="Proteomes" id="UP000596660"/>
    </source>
</evidence>
<dbReference type="InterPro" id="IPR011009">
    <property type="entry name" value="Kinase-like_dom_sf"/>
</dbReference>
<dbReference type="GO" id="GO:0007166">
    <property type="term" value="P:cell surface receptor signaling pathway"/>
    <property type="evidence" value="ECO:0007669"/>
    <property type="project" value="InterPro"/>
</dbReference>
<keyword evidence="5" id="KW-0732">Signal</keyword>
<dbReference type="PANTHER" id="PTHR27005:SF521">
    <property type="entry name" value="WALL-ASSOCIATED RECEPTOR KINASE-LIKE 6"/>
    <property type="match status" value="1"/>
</dbReference>
<dbReference type="PANTHER" id="PTHR27005">
    <property type="entry name" value="WALL-ASSOCIATED RECEPTOR KINASE-LIKE 21"/>
    <property type="match status" value="1"/>
</dbReference>
<dbReference type="SUPFAM" id="SSF56112">
    <property type="entry name" value="Protein kinase-like (PK-like)"/>
    <property type="match status" value="1"/>
</dbReference>
<dbReference type="AlphaFoldDB" id="A0A803L4B7"/>
<evidence type="ECO:0000256" key="7">
    <source>
        <dbReference type="ARBA" id="ARBA00022777"/>
    </source>
</evidence>
<dbReference type="GO" id="GO:0005886">
    <property type="term" value="C:plasma membrane"/>
    <property type="evidence" value="ECO:0007669"/>
    <property type="project" value="TreeGrafter"/>
</dbReference>
<reference evidence="14" key="2">
    <citation type="submission" date="2021-03" db="UniProtKB">
        <authorList>
            <consortium name="EnsemblPlants"/>
        </authorList>
    </citation>
    <scope>IDENTIFICATION</scope>
</reference>
<evidence type="ECO:0000313" key="14">
    <source>
        <dbReference type="EnsemblPlants" id="AUR62006706-RA:cds"/>
    </source>
</evidence>
<evidence type="ECO:0000256" key="4">
    <source>
        <dbReference type="ARBA" id="ARBA00022692"/>
    </source>
</evidence>
<protein>
    <recommendedName>
        <fullName evidence="13">Protein kinase domain-containing protein</fullName>
    </recommendedName>
</protein>
<dbReference type="InterPro" id="IPR000719">
    <property type="entry name" value="Prot_kinase_dom"/>
</dbReference>
<dbReference type="Pfam" id="PF07714">
    <property type="entry name" value="PK_Tyr_Ser-Thr"/>
    <property type="match status" value="1"/>
</dbReference>
<dbReference type="OMA" id="HETEFSI"/>
<evidence type="ECO:0000256" key="11">
    <source>
        <dbReference type="ARBA" id="ARBA00047558"/>
    </source>
</evidence>
<keyword evidence="6" id="KW-0547">Nucleotide-binding</keyword>
<evidence type="ECO:0000256" key="12">
    <source>
        <dbReference type="ARBA" id="ARBA00047951"/>
    </source>
</evidence>
<reference evidence="14" key="1">
    <citation type="journal article" date="2017" name="Nature">
        <title>The genome of Chenopodium quinoa.</title>
        <authorList>
            <person name="Jarvis D.E."/>
            <person name="Ho Y.S."/>
            <person name="Lightfoot D.J."/>
            <person name="Schmoeckel S.M."/>
            <person name="Li B."/>
            <person name="Borm T.J.A."/>
            <person name="Ohyanagi H."/>
            <person name="Mineta K."/>
            <person name="Michell C.T."/>
            <person name="Saber N."/>
            <person name="Kharbatia N.M."/>
            <person name="Rupper R.R."/>
            <person name="Sharp A.R."/>
            <person name="Dally N."/>
            <person name="Boughton B.A."/>
            <person name="Woo Y.H."/>
            <person name="Gao G."/>
            <person name="Schijlen E.G.W.M."/>
            <person name="Guo X."/>
            <person name="Momin A.A."/>
            <person name="Negrao S."/>
            <person name="Al-Babili S."/>
            <person name="Gehring C."/>
            <person name="Roessner U."/>
            <person name="Jung C."/>
            <person name="Murphy K."/>
            <person name="Arold S.T."/>
            <person name="Gojobori T."/>
            <person name="van der Linden C.G."/>
            <person name="van Loo E.N."/>
            <person name="Jellen E.N."/>
            <person name="Maughan P.J."/>
            <person name="Tester M."/>
        </authorList>
    </citation>
    <scope>NUCLEOTIDE SEQUENCE [LARGE SCALE GENOMIC DNA]</scope>
    <source>
        <strain evidence="14">cv. PI 614886</strain>
    </source>
</reference>
<evidence type="ECO:0000259" key="13">
    <source>
        <dbReference type="PROSITE" id="PS50011"/>
    </source>
</evidence>
<feature type="domain" description="Protein kinase" evidence="13">
    <location>
        <begin position="65"/>
        <end position="345"/>
    </location>
</feature>
<dbReference type="Gramene" id="AUR62006706-RA">
    <property type="protein sequence ID" value="AUR62006706-RA:cds"/>
    <property type="gene ID" value="AUR62006706"/>
</dbReference>
<organism evidence="14 15">
    <name type="scientific">Chenopodium quinoa</name>
    <name type="common">Quinoa</name>
    <dbReference type="NCBI Taxonomy" id="63459"/>
    <lineage>
        <taxon>Eukaryota</taxon>
        <taxon>Viridiplantae</taxon>
        <taxon>Streptophyta</taxon>
        <taxon>Embryophyta</taxon>
        <taxon>Tracheophyta</taxon>
        <taxon>Spermatophyta</taxon>
        <taxon>Magnoliopsida</taxon>
        <taxon>eudicotyledons</taxon>
        <taxon>Gunneridae</taxon>
        <taxon>Pentapetalae</taxon>
        <taxon>Caryophyllales</taxon>
        <taxon>Chenopodiaceae</taxon>
        <taxon>Chenopodioideae</taxon>
        <taxon>Atripliceae</taxon>
        <taxon>Chenopodium</taxon>
    </lineage>
</organism>
<dbReference type="InterPro" id="IPR045274">
    <property type="entry name" value="WAK-like"/>
</dbReference>
<evidence type="ECO:0000256" key="6">
    <source>
        <dbReference type="ARBA" id="ARBA00022741"/>
    </source>
</evidence>
<accession>A0A803L4B7</accession>
<proteinExistence type="predicted"/>
<dbReference type="InterPro" id="IPR008271">
    <property type="entry name" value="Ser/Thr_kinase_AS"/>
</dbReference>
<comment type="catalytic activity">
    <reaction evidence="12">
        <text>L-threonyl-[protein] + ATP = O-phospho-L-threonyl-[protein] + ADP + H(+)</text>
        <dbReference type="Rhea" id="RHEA:46608"/>
        <dbReference type="Rhea" id="RHEA-COMP:11060"/>
        <dbReference type="Rhea" id="RHEA-COMP:11605"/>
        <dbReference type="ChEBI" id="CHEBI:15378"/>
        <dbReference type="ChEBI" id="CHEBI:30013"/>
        <dbReference type="ChEBI" id="CHEBI:30616"/>
        <dbReference type="ChEBI" id="CHEBI:61977"/>
        <dbReference type="ChEBI" id="CHEBI:456216"/>
    </reaction>
</comment>
<sequence>MGLMVLLFGSYGLYRVVKKRREIRNKFNYFRRNGGLLLQQSCSSEGAQSTKVFLVTELEKATDNFNKNRILGQGGQGTVYKGMLKDGRIVAIKMSRKVDENQLEQFINEVVILSEINHRNVVRLLGCCLETEVPLLVYEFIQNGTLYEHIHDASGDFHVTWKMRLQMAAESADAIAYLHSSSSAPIYHRDIKSANILLDAKFRAKVSDFGASRAIDIEQTHVTTCVIGTYGYLDPEYFQSNVFTEKSDVYSFGVVLVELITGKKPICPTNDGGWISLAVEFLFHMENSRLFDILDPRILDEGKKEEFAAVANLARQCLKMNGKERPTMKEIAIVLDKIRSSHVPYSTAPNSMVGKEVMMEMSDNKHGASSSTSSFYPGVGTSASSNVVQRAMAHTL</sequence>
<dbReference type="FunFam" id="1.10.510.10:FF:000084">
    <property type="entry name" value="Wall-associated receptor kinase 2"/>
    <property type="match status" value="1"/>
</dbReference>
<dbReference type="Gene3D" id="1.10.510.10">
    <property type="entry name" value="Transferase(Phosphotransferase) domain 1"/>
    <property type="match status" value="1"/>
</dbReference>
<dbReference type="FunFam" id="3.30.200.20:FF:000043">
    <property type="entry name" value="Wall-associated receptor kinase 2"/>
    <property type="match status" value="1"/>
</dbReference>
<dbReference type="SMART" id="SM00220">
    <property type="entry name" value="S_TKc"/>
    <property type="match status" value="1"/>
</dbReference>
<keyword evidence="15" id="KW-1185">Reference proteome</keyword>
<dbReference type="PROSITE" id="PS00108">
    <property type="entry name" value="PROTEIN_KINASE_ST"/>
    <property type="match status" value="1"/>
</dbReference>
<evidence type="ECO:0000256" key="8">
    <source>
        <dbReference type="ARBA" id="ARBA00022840"/>
    </source>
</evidence>